<reference evidence="2 3" key="1">
    <citation type="submission" date="2016-02" db="EMBL/GenBank/DDBJ databases">
        <title>Genome analysis of coral dinoflagellate symbionts highlights evolutionary adaptations to a symbiotic lifestyle.</title>
        <authorList>
            <person name="Aranda M."/>
            <person name="Li Y."/>
            <person name="Liew Y.J."/>
            <person name="Baumgarten S."/>
            <person name="Simakov O."/>
            <person name="Wilson M."/>
            <person name="Piel J."/>
            <person name="Ashoor H."/>
            <person name="Bougouffa S."/>
            <person name="Bajic V.B."/>
            <person name="Ryu T."/>
            <person name="Ravasi T."/>
            <person name="Bayer T."/>
            <person name="Micklem G."/>
            <person name="Kim H."/>
            <person name="Bhak J."/>
            <person name="Lajeunesse T.C."/>
            <person name="Voolstra C.R."/>
        </authorList>
    </citation>
    <scope>NUCLEOTIDE SEQUENCE [LARGE SCALE GENOMIC DNA]</scope>
    <source>
        <strain evidence="2 3">CCMP2467</strain>
    </source>
</reference>
<dbReference type="Pfam" id="PF20341">
    <property type="entry name" value="DUF6636"/>
    <property type="match status" value="1"/>
</dbReference>
<feature type="signal peptide" evidence="1">
    <location>
        <begin position="1"/>
        <end position="18"/>
    </location>
</feature>
<evidence type="ECO:0000313" key="3">
    <source>
        <dbReference type="Proteomes" id="UP000186817"/>
    </source>
</evidence>
<accession>A0A1Q9BYB3</accession>
<evidence type="ECO:0000256" key="1">
    <source>
        <dbReference type="SAM" id="SignalP"/>
    </source>
</evidence>
<comment type="caution">
    <text evidence="2">The sequence shown here is derived from an EMBL/GenBank/DDBJ whole genome shotgun (WGS) entry which is preliminary data.</text>
</comment>
<keyword evidence="3" id="KW-1185">Reference proteome</keyword>
<dbReference type="InterPro" id="IPR046576">
    <property type="entry name" value="DUF6636"/>
</dbReference>
<dbReference type="AlphaFoldDB" id="A0A1Q9BYB3"/>
<sequence>MLGVISLALLFPTGPTAADPVLTETRPIDGDPLRDFRISDCIGTFGMASYHYYTREKGRTLVLSDLCLDEENGILLSAEEKAGFQLVSNSDSGRKFEILGSGKNEYDRYNIVLSSEDGSACPYEASKSYWYHYFLGRGSSSRFPDQDLHFAQGYTIDDTSDAVKVTSGSSTHEVSFIPLSIDGRDLDWANAGGPHLASFMASGKISWSNDQGQLVLVEGDGNKAGEVEGELDITGQGNGEVMLNGKLAATNARLAGHSPKEWVSMEANIPYMRGHILGDKGTALYASGLAVGTYVDASGEKHSFRGETTRAFRHVLARHRAEDATKHSFSLSNGDDGMNSPRLLLTCLVLALSAAPVRADVWTFETPSENIQCTVGQGAGVQSDITCTIIERSGSFALPRPRDCSSDWGHTFSMREYGPVEVFCGPTNRSRNGFSKAEYGVTGEFGGFTCNSSKRGLKCTNRDGNGFFLSRKVQSVLYGAGEQGSSSGFAAASSSQGGVSVPNVMNMPYGKARSVLREHGWWPLDNAEPGNLVYFTREIYDQGYIEVGTCSPVGETPCKFYFYNDDRQYLEVSTRGENPLVAGTEVMDVRTVEARTATSAPETGAYDEPGNISVACNKNGAVLSLADRSKVYLGNQCDASRPGVGDGGWWLADGGFLVEINGQRTRYPDDYSSCDTLSYCQYRDARAQIDKTSQKAANAVAQPHVNNDPGWSSTPGQGFHTAGIANGAGDGLTVTCGTGAPGAPGSSIALQIGGSPIKAGTLVELWFEGTYPGVVPLILSRENAFVLGDPSVSPQHFETAVETLKTGRSVSVRVRGRLRGV</sequence>
<evidence type="ECO:0000313" key="2">
    <source>
        <dbReference type="EMBL" id="OLP75672.1"/>
    </source>
</evidence>
<protein>
    <submittedName>
        <fullName evidence="2">Uncharacterized protein</fullName>
    </submittedName>
</protein>
<organism evidence="2 3">
    <name type="scientific">Symbiodinium microadriaticum</name>
    <name type="common">Dinoflagellate</name>
    <name type="synonym">Zooxanthella microadriatica</name>
    <dbReference type="NCBI Taxonomy" id="2951"/>
    <lineage>
        <taxon>Eukaryota</taxon>
        <taxon>Sar</taxon>
        <taxon>Alveolata</taxon>
        <taxon>Dinophyceae</taxon>
        <taxon>Suessiales</taxon>
        <taxon>Symbiodiniaceae</taxon>
        <taxon>Symbiodinium</taxon>
    </lineage>
</organism>
<dbReference type="EMBL" id="LSRX01002335">
    <property type="protein sequence ID" value="OLP75672.1"/>
    <property type="molecule type" value="Genomic_DNA"/>
</dbReference>
<proteinExistence type="predicted"/>
<name>A0A1Q9BYB3_SYMMI</name>
<dbReference type="Proteomes" id="UP000186817">
    <property type="component" value="Unassembled WGS sequence"/>
</dbReference>
<keyword evidence="1" id="KW-0732">Signal</keyword>
<gene>
    <name evidence="2" type="ORF">AK812_SmicGene44496</name>
</gene>
<feature type="chain" id="PRO_5012480634" evidence="1">
    <location>
        <begin position="19"/>
        <end position="821"/>
    </location>
</feature>